<dbReference type="RefSeq" id="WP_110465897.1">
    <property type="nucleotide sequence ID" value="NZ_QJTC01000014.1"/>
</dbReference>
<dbReference type="PANTHER" id="PTHR37089">
    <property type="entry name" value="PROTEIN U-RELATED"/>
    <property type="match status" value="1"/>
</dbReference>
<dbReference type="AlphaFoldDB" id="A0A318SJS5"/>
<evidence type="ECO:0000256" key="1">
    <source>
        <dbReference type="SAM" id="SignalP"/>
    </source>
</evidence>
<dbReference type="SMART" id="SM00972">
    <property type="entry name" value="SCPU"/>
    <property type="match status" value="2"/>
</dbReference>
<comment type="caution">
    <text evidence="3">The sequence shown here is derived from an EMBL/GenBank/DDBJ whole genome shotgun (WGS) entry which is preliminary data.</text>
</comment>
<proteinExistence type="predicted"/>
<feature type="domain" description="Spore coat protein U/FanG" evidence="2">
    <location>
        <begin position="205"/>
        <end position="333"/>
    </location>
</feature>
<feature type="domain" description="Spore coat protein U/FanG" evidence="2">
    <location>
        <begin position="32"/>
        <end position="167"/>
    </location>
</feature>
<keyword evidence="4" id="KW-1185">Reference proteome</keyword>
<evidence type="ECO:0000259" key="2">
    <source>
        <dbReference type="Pfam" id="PF05229"/>
    </source>
</evidence>
<keyword evidence="1" id="KW-0732">Signal</keyword>
<sequence>MGTMAGAYPAVRRTAVRLLRGLGLLALATGADTAAAACTAAETGGGLGGVPSQRVVAGPAVTGQGNFQLDCPGVMLAVLSATPTLRATIVGTAQGRLLKDPVSGFTIPYQLTGGNGGVYSDGLLAIDLSGTTAVGFFTGGRATLPINIATTGTANVPAGTYEDVLTVQWAYTNLCQALVSVAGLCAAQLVPLVVAAPLASGTLNRSLRISLTVTNDCAIAAPNLAFGTAPLPSGFPALSQAIRLTCTRNMLYTVGLGPGTYPAGGRRQMAAGGNRLAYDIFRSDNSVWGTAAGTRSAAALADGLNVQTIPYTARVYPDQPAPPVGDYADNVVVDVQF</sequence>
<dbReference type="Proteomes" id="UP000247540">
    <property type="component" value="Unassembled WGS sequence"/>
</dbReference>
<dbReference type="Pfam" id="PF05229">
    <property type="entry name" value="SCPU"/>
    <property type="match status" value="2"/>
</dbReference>
<dbReference type="InterPro" id="IPR007893">
    <property type="entry name" value="Spore_coat_U/FanG"/>
</dbReference>
<dbReference type="EMBL" id="QJTC01000014">
    <property type="protein sequence ID" value="PYE76224.1"/>
    <property type="molecule type" value="Genomic_DNA"/>
</dbReference>
<keyword evidence="3" id="KW-0946">Virion</keyword>
<accession>A0A318SJS5</accession>
<feature type="signal peptide" evidence="1">
    <location>
        <begin position="1"/>
        <end position="36"/>
    </location>
</feature>
<dbReference type="PANTHER" id="PTHR37089:SF1">
    <property type="entry name" value="MEMBRANE PROTEIN"/>
    <property type="match status" value="1"/>
</dbReference>
<feature type="chain" id="PRO_5016241355" evidence="1">
    <location>
        <begin position="37"/>
        <end position="337"/>
    </location>
</feature>
<keyword evidence="3" id="KW-0167">Capsid protein</keyword>
<protein>
    <submittedName>
        <fullName evidence="3">Spore coat protein U-like protein</fullName>
    </submittedName>
</protein>
<gene>
    <name evidence="3" type="ORF">DFQ15_1149</name>
</gene>
<evidence type="ECO:0000313" key="3">
    <source>
        <dbReference type="EMBL" id="PYE76224.1"/>
    </source>
</evidence>
<name>A0A318SJS5_9BURK</name>
<organism evidence="3 4">
    <name type="scientific">Xylophilus ampelinus</name>
    <dbReference type="NCBI Taxonomy" id="54067"/>
    <lineage>
        <taxon>Bacteria</taxon>
        <taxon>Pseudomonadati</taxon>
        <taxon>Pseudomonadota</taxon>
        <taxon>Betaproteobacteria</taxon>
        <taxon>Burkholderiales</taxon>
        <taxon>Xylophilus</taxon>
    </lineage>
</organism>
<evidence type="ECO:0000313" key="4">
    <source>
        <dbReference type="Proteomes" id="UP000247540"/>
    </source>
</evidence>
<dbReference type="InterPro" id="IPR053167">
    <property type="entry name" value="Spore_coat_component"/>
</dbReference>
<reference evidence="3 4" key="1">
    <citation type="submission" date="2018-06" db="EMBL/GenBank/DDBJ databases">
        <title>Genomic Encyclopedia of Type Strains, Phase III (KMG-III): the genomes of soil and plant-associated and newly described type strains.</title>
        <authorList>
            <person name="Whitman W."/>
        </authorList>
    </citation>
    <scope>NUCLEOTIDE SEQUENCE [LARGE SCALE GENOMIC DNA]</scope>
    <source>
        <strain evidence="3 4">CECT 7646</strain>
    </source>
</reference>